<protein>
    <submittedName>
        <fullName evidence="1">Uncharacterized protein</fullName>
    </submittedName>
</protein>
<dbReference type="AlphaFoldDB" id="F4WED4"/>
<sequence>MQSMLNAKFLVVPNARTLRLDAFYTTQSDALQKLFTGGKKGSRYIEGEGAIEPTTGFFQARMSSLNYTGCPCCYGNPSARRDTPSFSLAFVRRPEEAETKRGAPECVGCRPLNCGISESWSHHSRFLKFLATMYNEVKRLRWSEYCIIVRQVSSSPKSSRVSDRFVSVSVPSLGPFLAISFPPACDNDECFECIVLERDIFSRIVALVSGTTLERPVKRRAVHTTTLGGSFRNSGQSELAALDHSAHGPGHDQIIYSVIVAKDRHATELDSARSIQAPAGDRQVSADVLALTAHMLGPPLHFSDSKKGTGLLPVTRVAHPWELLRLLYDILYHVESSTLKLLENRDRDDHYSHFSPIACHIETIPNERLPTLQAASTADFDCHSEPIHNGPITMSLTCELSLIHYESAKS</sequence>
<evidence type="ECO:0000313" key="2">
    <source>
        <dbReference type="Proteomes" id="UP000007755"/>
    </source>
</evidence>
<keyword evidence="2" id="KW-1185">Reference proteome</keyword>
<reference evidence="1" key="1">
    <citation type="submission" date="2011-02" db="EMBL/GenBank/DDBJ databases">
        <title>The genome of the leaf-cutting ant Acromyrmex echinatior suggests key adaptations to social evolution and fungus farming.</title>
        <authorList>
            <person name="Nygaard S."/>
            <person name="Zhang G."/>
        </authorList>
    </citation>
    <scope>NUCLEOTIDE SEQUENCE</scope>
</reference>
<dbReference type="Proteomes" id="UP000007755">
    <property type="component" value="Unassembled WGS sequence"/>
</dbReference>
<organism evidence="2">
    <name type="scientific">Acromyrmex echinatior</name>
    <name type="common">Panamanian leafcutter ant</name>
    <name type="synonym">Acromyrmex octospinosus echinatior</name>
    <dbReference type="NCBI Taxonomy" id="103372"/>
    <lineage>
        <taxon>Eukaryota</taxon>
        <taxon>Metazoa</taxon>
        <taxon>Ecdysozoa</taxon>
        <taxon>Arthropoda</taxon>
        <taxon>Hexapoda</taxon>
        <taxon>Insecta</taxon>
        <taxon>Pterygota</taxon>
        <taxon>Neoptera</taxon>
        <taxon>Endopterygota</taxon>
        <taxon>Hymenoptera</taxon>
        <taxon>Apocrita</taxon>
        <taxon>Aculeata</taxon>
        <taxon>Formicoidea</taxon>
        <taxon>Formicidae</taxon>
        <taxon>Myrmicinae</taxon>
        <taxon>Acromyrmex</taxon>
    </lineage>
</organism>
<proteinExistence type="predicted"/>
<dbReference type="EMBL" id="GL888103">
    <property type="protein sequence ID" value="EGI67421.1"/>
    <property type="molecule type" value="Genomic_DNA"/>
</dbReference>
<dbReference type="InParanoid" id="F4WED4"/>
<evidence type="ECO:0000313" key="1">
    <source>
        <dbReference type="EMBL" id="EGI67421.1"/>
    </source>
</evidence>
<name>F4WED4_ACREC</name>
<gene>
    <name evidence="1" type="ORF">G5I_04065</name>
</gene>
<accession>F4WED4</accession>